<feature type="region of interest" description="Disordered" evidence="1">
    <location>
        <begin position="1"/>
        <end position="30"/>
    </location>
</feature>
<organism evidence="2 3">
    <name type="scientific">Trichostrongylus colubriformis</name>
    <name type="common">Black scour worm</name>
    <dbReference type="NCBI Taxonomy" id="6319"/>
    <lineage>
        <taxon>Eukaryota</taxon>
        <taxon>Metazoa</taxon>
        <taxon>Ecdysozoa</taxon>
        <taxon>Nematoda</taxon>
        <taxon>Chromadorea</taxon>
        <taxon>Rhabditida</taxon>
        <taxon>Rhabditina</taxon>
        <taxon>Rhabditomorpha</taxon>
        <taxon>Strongyloidea</taxon>
        <taxon>Trichostrongylidae</taxon>
        <taxon>Trichostrongylus</taxon>
    </lineage>
</organism>
<proteinExistence type="predicted"/>
<comment type="caution">
    <text evidence="2">The sequence shown here is derived from an EMBL/GenBank/DDBJ whole genome shotgun (WGS) entry which is preliminary data.</text>
</comment>
<evidence type="ECO:0000313" key="2">
    <source>
        <dbReference type="EMBL" id="KAK5979734.1"/>
    </source>
</evidence>
<dbReference type="AlphaFoldDB" id="A0AAN8FMT3"/>
<evidence type="ECO:0000313" key="3">
    <source>
        <dbReference type="Proteomes" id="UP001331761"/>
    </source>
</evidence>
<sequence length="84" mass="9030">QLVDNCGVLVSAKPKSTEPPPEPPTTRKPDEKLAACACGDWSLESVYVLNTLSVSMFGLNPMQLANCKPNVRTAIANGLYKRIA</sequence>
<feature type="non-terminal residue" evidence="2">
    <location>
        <position position="1"/>
    </location>
</feature>
<gene>
    <name evidence="2" type="ORF">GCK32_020496</name>
</gene>
<dbReference type="EMBL" id="WIXE01008046">
    <property type="protein sequence ID" value="KAK5979734.1"/>
    <property type="molecule type" value="Genomic_DNA"/>
</dbReference>
<protein>
    <submittedName>
        <fullName evidence="2">Uncharacterized protein</fullName>
    </submittedName>
</protein>
<keyword evidence="3" id="KW-1185">Reference proteome</keyword>
<evidence type="ECO:0000256" key="1">
    <source>
        <dbReference type="SAM" id="MobiDB-lite"/>
    </source>
</evidence>
<accession>A0AAN8FMT3</accession>
<name>A0AAN8FMT3_TRICO</name>
<reference evidence="2 3" key="1">
    <citation type="submission" date="2019-10" db="EMBL/GenBank/DDBJ databases">
        <title>Assembly and Annotation for the nematode Trichostrongylus colubriformis.</title>
        <authorList>
            <person name="Martin J."/>
        </authorList>
    </citation>
    <scope>NUCLEOTIDE SEQUENCE [LARGE SCALE GENOMIC DNA]</scope>
    <source>
        <strain evidence="2">G859</strain>
        <tissue evidence="2">Whole worm</tissue>
    </source>
</reference>
<dbReference type="Proteomes" id="UP001331761">
    <property type="component" value="Unassembled WGS sequence"/>
</dbReference>